<dbReference type="InterPro" id="IPR053392">
    <property type="entry name" value="Transposase_IS30-like"/>
</dbReference>
<evidence type="ECO:0000259" key="2">
    <source>
        <dbReference type="Pfam" id="PF00665"/>
    </source>
</evidence>
<feature type="compositionally biased region" description="Polar residues" evidence="1">
    <location>
        <begin position="109"/>
        <end position="118"/>
    </location>
</feature>
<dbReference type="InterPro" id="IPR001584">
    <property type="entry name" value="Integrase_cat-core"/>
</dbReference>
<dbReference type="HOGENOM" id="CLU_2069784_0_0_11"/>
<reference evidence="3 4" key="1">
    <citation type="journal article" date="2014" name="Genome Announc.">
        <title>Draft Genome Sequence of Gordonia alkanivorans Strain CGMCC6845, a Halotolerant Hydrocarbon-Degrading Bacterium.</title>
        <authorList>
            <person name="Wang X."/>
            <person name="Jin D."/>
            <person name="Zhou L."/>
            <person name="Wu L."/>
            <person name="An W."/>
            <person name="Zhao L."/>
        </authorList>
    </citation>
    <scope>NUCLEOTIDE SEQUENCE [LARGE SCALE GENOMIC DNA]</scope>
    <source>
        <strain evidence="3 4">CGMCC 6845</strain>
    </source>
</reference>
<sequence length="118" mass="12952">MPRAVPGHWEGDLIMGAGNASAIGTLVERTTGFVMLLDLRDDHTAETVAAAMTAAVPEIPEVMWRSLTWDQGKEMALHTTITGSHWATDLLRRPAQPLAARQQREHQRSAATVLSQRN</sequence>
<dbReference type="GO" id="GO:0004803">
    <property type="term" value="F:transposase activity"/>
    <property type="evidence" value="ECO:0007669"/>
    <property type="project" value="TreeGrafter"/>
</dbReference>
<protein>
    <submittedName>
        <fullName evidence="3">Integrase</fullName>
    </submittedName>
</protein>
<proteinExistence type="predicted"/>
<organism evidence="3 4">
    <name type="scientific">Gordonia alkanivorans CGMCC 6845</name>
    <dbReference type="NCBI Taxonomy" id="1423140"/>
    <lineage>
        <taxon>Bacteria</taxon>
        <taxon>Bacillati</taxon>
        <taxon>Actinomycetota</taxon>
        <taxon>Actinomycetes</taxon>
        <taxon>Mycobacteriales</taxon>
        <taxon>Gordoniaceae</taxon>
        <taxon>Gordonia</taxon>
    </lineage>
</organism>
<feature type="domain" description="Integrase catalytic" evidence="2">
    <location>
        <begin position="4"/>
        <end position="78"/>
    </location>
</feature>
<dbReference type="NCBIfam" id="NF033563">
    <property type="entry name" value="transpos_IS30"/>
    <property type="match status" value="1"/>
</dbReference>
<feature type="region of interest" description="Disordered" evidence="1">
    <location>
        <begin position="96"/>
        <end position="118"/>
    </location>
</feature>
<dbReference type="AlphaFoldDB" id="W9D8S8"/>
<keyword evidence="4" id="KW-1185">Reference proteome</keyword>
<dbReference type="SUPFAM" id="SSF53098">
    <property type="entry name" value="Ribonuclease H-like"/>
    <property type="match status" value="1"/>
</dbReference>
<dbReference type="GO" id="GO:0032196">
    <property type="term" value="P:transposition"/>
    <property type="evidence" value="ECO:0007669"/>
    <property type="project" value="TreeGrafter"/>
</dbReference>
<dbReference type="InterPro" id="IPR012337">
    <property type="entry name" value="RNaseH-like_sf"/>
</dbReference>
<dbReference type="Pfam" id="PF00665">
    <property type="entry name" value="rve"/>
    <property type="match status" value="1"/>
</dbReference>
<dbReference type="PANTHER" id="PTHR10948:SF23">
    <property type="entry name" value="TRANSPOSASE INSI FOR INSERTION SEQUENCE ELEMENT IS30A-RELATED"/>
    <property type="match status" value="1"/>
</dbReference>
<dbReference type="InterPro" id="IPR051917">
    <property type="entry name" value="Transposase-Integrase"/>
</dbReference>
<dbReference type="GO" id="GO:0005829">
    <property type="term" value="C:cytosol"/>
    <property type="evidence" value="ECO:0007669"/>
    <property type="project" value="TreeGrafter"/>
</dbReference>
<comment type="caution">
    <text evidence="3">The sequence shown here is derived from an EMBL/GenBank/DDBJ whole genome shotgun (WGS) entry which is preliminary data.</text>
</comment>
<dbReference type="EMBL" id="AYXO01000073">
    <property type="protein sequence ID" value="ETA04719.1"/>
    <property type="molecule type" value="Genomic_DNA"/>
</dbReference>
<name>W9D8S8_9ACTN</name>
<dbReference type="Proteomes" id="UP000035035">
    <property type="component" value="Unassembled WGS sequence"/>
</dbReference>
<accession>W9D8S8</accession>
<gene>
    <name evidence="3" type="ORF">V525_21695</name>
</gene>
<dbReference type="PANTHER" id="PTHR10948">
    <property type="entry name" value="TRANSPOSASE"/>
    <property type="match status" value="1"/>
</dbReference>
<evidence type="ECO:0000313" key="3">
    <source>
        <dbReference type="EMBL" id="ETA04719.1"/>
    </source>
</evidence>
<evidence type="ECO:0000256" key="1">
    <source>
        <dbReference type="SAM" id="MobiDB-lite"/>
    </source>
</evidence>
<dbReference type="GO" id="GO:0015074">
    <property type="term" value="P:DNA integration"/>
    <property type="evidence" value="ECO:0007669"/>
    <property type="project" value="InterPro"/>
</dbReference>
<evidence type="ECO:0000313" key="4">
    <source>
        <dbReference type="Proteomes" id="UP000035035"/>
    </source>
</evidence>